<proteinExistence type="predicted"/>
<evidence type="ECO:0000256" key="8">
    <source>
        <dbReference type="ARBA" id="ARBA00023136"/>
    </source>
</evidence>
<dbReference type="Ensembl" id="ENSCMUT00000031558.1">
    <property type="protein sequence ID" value="ENSCMUP00000029245.1"/>
    <property type="gene ID" value="ENSCMUG00000019888.1"/>
</dbReference>
<organism evidence="10 11">
    <name type="scientific">Corvus moneduloides</name>
    <name type="common">New Caledonian crow</name>
    <dbReference type="NCBI Taxonomy" id="1196302"/>
    <lineage>
        <taxon>Eukaryota</taxon>
        <taxon>Metazoa</taxon>
        <taxon>Chordata</taxon>
        <taxon>Craniata</taxon>
        <taxon>Vertebrata</taxon>
        <taxon>Euteleostomi</taxon>
        <taxon>Archelosauria</taxon>
        <taxon>Archosauria</taxon>
        <taxon>Dinosauria</taxon>
        <taxon>Saurischia</taxon>
        <taxon>Theropoda</taxon>
        <taxon>Coelurosauria</taxon>
        <taxon>Aves</taxon>
        <taxon>Neognathae</taxon>
        <taxon>Neoaves</taxon>
        <taxon>Telluraves</taxon>
        <taxon>Australaves</taxon>
        <taxon>Passeriformes</taxon>
        <taxon>Corvoidea</taxon>
        <taxon>Corvidae</taxon>
        <taxon>Corvus</taxon>
    </lineage>
</organism>
<dbReference type="FunFam" id="2.60.40.60:FF:000020">
    <property type="entry name" value="Dachsous cadherin-related 1b"/>
    <property type="match status" value="2"/>
</dbReference>
<evidence type="ECO:0000256" key="2">
    <source>
        <dbReference type="ARBA" id="ARBA00022692"/>
    </source>
</evidence>
<dbReference type="InterPro" id="IPR015919">
    <property type="entry name" value="Cadherin-like_sf"/>
</dbReference>
<dbReference type="PANTHER" id="PTHR24025:SF23">
    <property type="entry name" value="NEURAL-CADHERIN"/>
    <property type="match status" value="1"/>
</dbReference>
<dbReference type="SMART" id="SM00112">
    <property type="entry name" value="CA"/>
    <property type="match status" value="3"/>
</dbReference>
<dbReference type="GO" id="GO:0005509">
    <property type="term" value="F:calcium ion binding"/>
    <property type="evidence" value="ECO:0007669"/>
    <property type="project" value="UniProtKB-UniRule"/>
</dbReference>
<reference evidence="10" key="3">
    <citation type="submission" date="2025-09" db="UniProtKB">
        <authorList>
            <consortium name="Ensembl"/>
        </authorList>
    </citation>
    <scope>IDENTIFICATION</scope>
</reference>
<reference evidence="10" key="2">
    <citation type="submission" date="2025-08" db="UniProtKB">
        <authorList>
            <consortium name="Ensembl"/>
        </authorList>
    </citation>
    <scope>IDENTIFICATION</scope>
</reference>
<dbReference type="Pfam" id="PF00028">
    <property type="entry name" value="Cadherin"/>
    <property type="match status" value="3"/>
</dbReference>
<dbReference type="GO" id="GO:0007156">
    <property type="term" value="P:homophilic cell adhesion via plasma membrane adhesion molecules"/>
    <property type="evidence" value="ECO:0007669"/>
    <property type="project" value="InterPro"/>
</dbReference>
<dbReference type="InterPro" id="IPR050971">
    <property type="entry name" value="Cadherin-domain_protein"/>
</dbReference>
<feature type="region of interest" description="Disordered" evidence="9">
    <location>
        <begin position="432"/>
        <end position="557"/>
    </location>
</feature>
<keyword evidence="6" id="KW-0130">Cell adhesion</keyword>
<protein>
    <submittedName>
        <fullName evidence="10">Uncharacterized protein</fullName>
    </submittedName>
</protein>
<dbReference type="PROSITE" id="PS50268">
    <property type="entry name" value="CADHERIN_2"/>
    <property type="match status" value="4"/>
</dbReference>
<keyword evidence="11" id="KW-1185">Reference proteome</keyword>
<accession>A0A8U7MG78</accession>
<evidence type="ECO:0000256" key="1">
    <source>
        <dbReference type="ARBA" id="ARBA00004370"/>
    </source>
</evidence>
<evidence type="ECO:0000313" key="11">
    <source>
        <dbReference type="Proteomes" id="UP000694553"/>
    </source>
</evidence>
<keyword evidence="3" id="KW-0732">Signal</keyword>
<dbReference type="AlphaFoldDB" id="A0A8U7MG78"/>
<dbReference type="CDD" id="cd11304">
    <property type="entry name" value="Cadherin_repeat"/>
    <property type="match status" value="5"/>
</dbReference>
<evidence type="ECO:0000256" key="6">
    <source>
        <dbReference type="ARBA" id="ARBA00022889"/>
    </source>
</evidence>
<evidence type="ECO:0000256" key="5">
    <source>
        <dbReference type="ARBA" id="ARBA00022837"/>
    </source>
</evidence>
<evidence type="ECO:0000256" key="7">
    <source>
        <dbReference type="ARBA" id="ARBA00022989"/>
    </source>
</evidence>
<keyword evidence="4" id="KW-0677">Repeat</keyword>
<dbReference type="InterPro" id="IPR002126">
    <property type="entry name" value="Cadherin-like_dom"/>
</dbReference>
<name>A0A8U7MG78_CORMO</name>
<dbReference type="Proteomes" id="UP000694553">
    <property type="component" value="Unassembled WGS sequence"/>
</dbReference>
<keyword evidence="7" id="KW-1133">Transmembrane helix</keyword>
<dbReference type="InterPro" id="IPR020894">
    <property type="entry name" value="Cadherin_CS"/>
</dbReference>
<comment type="subcellular location">
    <subcellularLocation>
        <location evidence="1">Membrane</location>
    </subcellularLocation>
</comment>
<evidence type="ECO:0000313" key="10">
    <source>
        <dbReference type="Ensembl" id="ENSCMUP00000029245.1"/>
    </source>
</evidence>
<dbReference type="PRINTS" id="PR00205">
    <property type="entry name" value="CADHERIN"/>
</dbReference>
<reference evidence="11" key="1">
    <citation type="submission" date="2019-10" db="EMBL/GenBank/DDBJ databases">
        <title>Corvus moneduloides (New Caledonian crow) genome, bCorMon1, primary haplotype.</title>
        <authorList>
            <person name="Rutz C."/>
            <person name="Fungtammasan C."/>
            <person name="Mountcastle J."/>
            <person name="Formenti G."/>
            <person name="Chow W."/>
            <person name="Howe K."/>
            <person name="Steele M.P."/>
            <person name="Fernandes J."/>
            <person name="Gilbert M.T.P."/>
            <person name="Fedrigo O."/>
            <person name="Jarvis E.D."/>
            <person name="Gemmell N."/>
        </authorList>
    </citation>
    <scope>NUCLEOTIDE SEQUENCE [LARGE SCALE GENOMIC DNA]</scope>
</reference>
<keyword evidence="8" id="KW-0472">Membrane</keyword>
<evidence type="ECO:0000256" key="9">
    <source>
        <dbReference type="SAM" id="MobiDB-lite"/>
    </source>
</evidence>
<keyword evidence="2" id="KW-0812">Transmembrane</keyword>
<dbReference type="PROSITE" id="PS00232">
    <property type="entry name" value="CADHERIN_1"/>
    <property type="match status" value="3"/>
</dbReference>
<evidence type="ECO:0000256" key="4">
    <source>
        <dbReference type="ARBA" id="ARBA00022737"/>
    </source>
</evidence>
<dbReference type="GO" id="GO:0005886">
    <property type="term" value="C:plasma membrane"/>
    <property type="evidence" value="ECO:0007669"/>
    <property type="project" value="InterPro"/>
</dbReference>
<feature type="compositionally biased region" description="Pro residues" evidence="9">
    <location>
        <begin position="443"/>
        <end position="461"/>
    </location>
</feature>
<keyword evidence="5" id="KW-0106">Calcium</keyword>
<dbReference type="FunFam" id="2.60.40.60:FF:000104">
    <property type="entry name" value="cadherin-23 isoform X1"/>
    <property type="match status" value="1"/>
</dbReference>
<dbReference type="Gene3D" id="2.60.40.60">
    <property type="entry name" value="Cadherins"/>
    <property type="match status" value="5"/>
</dbReference>
<dbReference type="GO" id="GO:0005911">
    <property type="term" value="C:cell-cell junction"/>
    <property type="evidence" value="ECO:0007669"/>
    <property type="project" value="TreeGrafter"/>
</dbReference>
<sequence>MTGEIYAARELDYETGARHVLQVSAEDTQHGYPSSRLVLVQIHVQDCNDQAPTFPEDPITIVVPENAQAGSSIFTFQALDGDGVGPNSMLPCYSPSSLLGGDPGQDFSLDPISGVLSTAHALDREQIASYSLIVVVQDHGSPPRSATMSVTVQVLDLNDNAPGFAQATYMVEVPEDLPVGDLVLQLVAGDADLSRENAGFDYTIVSGNGGNAFQVESRVAWAGGQLRTQGALVLVESLDFESIPVYNLTVAASDRGLPQRSATVPVLITVQDVNDNPPVFTRAEYRAAVSEAALPGTELLRVAAHDADSGPRGRIHYTISSGDQHGLFQLHESTGALSLARPLDREVQALHTLVVRATDIPGGHFALVPVAIEVKDINDNKPYFPVEVLSASIRENLPPGTLVTTLRAIDADTGTFGELRYMVLEQAVGDPTMGDAPCANPSQPSPKQSPSPASTPRPSSPRWPIQVPSLCPPSHHQAGPSRTHPPCAARPSATRVPFRPPPCRPASPHRCPRWPPAPPWSRPSASRRGHPPPPSALSTRWSPLRRPSSGFRAGPLDSSAPARCHGARAGPGPGLLKWVLILLPALCQAWAPRVCRCPWGLGPLSLPTVWQTLCWLVPYGLLTPVLAPRGDGPRAACSGSVWRWAGWCFTVLGAPGVAGS</sequence>
<dbReference type="SUPFAM" id="SSF49313">
    <property type="entry name" value="Cadherin-like"/>
    <property type="match status" value="5"/>
</dbReference>
<evidence type="ECO:0000256" key="3">
    <source>
        <dbReference type="ARBA" id="ARBA00022729"/>
    </source>
</evidence>
<dbReference type="PANTHER" id="PTHR24025">
    <property type="entry name" value="DESMOGLEIN FAMILY MEMBER"/>
    <property type="match status" value="1"/>
</dbReference>